<protein>
    <submittedName>
        <fullName evidence="2">Uncharacterized protein</fullName>
    </submittedName>
</protein>
<sequence>MTELQPTFDGLQTIVERCEGEANADEDDSREGRRSEGGKANADDDAGEEARTARTIGKVEKARVETAATASSSTVLMESGY</sequence>
<reference evidence="2 3" key="1">
    <citation type="submission" date="2024-04" db="EMBL/GenBank/DDBJ databases">
        <authorList>
            <person name="Fracassetti M."/>
        </authorList>
    </citation>
    <scope>NUCLEOTIDE SEQUENCE [LARGE SCALE GENOMIC DNA]</scope>
</reference>
<name>A0AAV2CVJ0_9ROSI</name>
<organism evidence="2 3">
    <name type="scientific">Linum trigynum</name>
    <dbReference type="NCBI Taxonomy" id="586398"/>
    <lineage>
        <taxon>Eukaryota</taxon>
        <taxon>Viridiplantae</taxon>
        <taxon>Streptophyta</taxon>
        <taxon>Embryophyta</taxon>
        <taxon>Tracheophyta</taxon>
        <taxon>Spermatophyta</taxon>
        <taxon>Magnoliopsida</taxon>
        <taxon>eudicotyledons</taxon>
        <taxon>Gunneridae</taxon>
        <taxon>Pentapetalae</taxon>
        <taxon>rosids</taxon>
        <taxon>fabids</taxon>
        <taxon>Malpighiales</taxon>
        <taxon>Linaceae</taxon>
        <taxon>Linum</taxon>
    </lineage>
</organism>
<feature type="compositionally biased region" description="Basic and acidic residues" evidence="1">
    <location>
        <begin position="48"/>
        <end position="64"/>
    </location>
</feature>
<keyword evidence="3" id="KW-1185">Reference proteome</keyword>
<accession>A0AAV2CVJ0</accession>
<dbReference type="AlphaFoldDB" id="A0AAV2CVJ0"/>
<evidence type="ECO:0000313" key="2">
    <source>
        <dbReference type="EMBL" id="CAL1360520.1"/>
    </source>
</evidence>
<dbReference type="Proteomes" id="UP001497516">
    <property type="component" value="Chromosome 10"/>
</dbReference>
<feature type="region of interest" description="Disordered" evidence="1">
    <location>
        <begin position="19"/>
        <end position="81"/>
    </location>
</feature>
<evidence type="ECO:0000256" key="1">
    <source>
        <dbReference type="SAM" id="MobiDB-lite"/>
    </source>
</evidence>
<feature type="compositionally biased region" description="Polar residues" evidence="1">
    <location>
        <begin position="68"/>
        <end position="81"/>
    </location>
</feature>
<evidence type="ECO:0000313" key="3">
    <source>
        <dbReference type="Proteomes" id="UP001497516"/>
    </source>
</evidence>
<proteinExistence type="predicted"/>
<dbReference type="EMBL" id="OZ034814">
    <property type="protein sequence ID" value="CAL1360520.1"/>
    <property type="molecule type" value="Genomic_DNA"/>
</dbReference>
<gene>
    <name evidence="2" type="ORF">LTRI10_LOCUS7954</name>
</gene>